<proteinExistence type="predicted"/>
<evidence type="ECO:0000313" key="1">
    <source>
        <dbReference type="EMBL" id="ORC59093.1"/>
    </source>
</evidence>
<dbReference type="OrthoDB" id="6516509at2"/>
<comment type="caution">
    <text evidence="1">The sequence shown here is derived from an EMBL/GenBank/DDBJ whole genome shotgun (WGS) entry which is preliminary data.</text>
</comment>
<organism evidence="1 2">
    <name type="scientific">Pseudomonas floridensis</name>
    <dbReference type="NCBI Taxonomy" id="1958950"/>
    <lineage>
        <taxon>Bacteria</taxon>
        <taxon>Pseudomonadati</taxon>
        <taxon>Pseudomonadota</taxon>
        <taxon>Gammaproteobacteria</taxon>
        <taxon>Pseudomonadales</taxon>
        <taxon>Pseudomonadaceae</taxon>
        <taxon>Pseudomonas</taxon>
    </lineage>
</organism>
<dbReference type="EMBL" id="MUIO01000040">
    <property type="protein sequence ID" value="ORC59093.1"/>
    <property type="molecule type" value="Genomic_DNA"/>
</dbReference>
<dbReference type="RefSeq" id="WP_083182951.1">
    <property type="nucleotide sequence ID" value="NZ_CBCRZR010000001.1"/>
</dbReference>
<gene>
    <name evidence="1" type="ORF">BZK31_12085</name>
</gene>
<sequence length="238" mass="25847">MSALHLRKVDPLLARATRELGAGQRLAFEAQGQRGELTLLPLVVEADAPTDGVWLNSAVGALCLGDAEAVLSLLGDAPLTLNGEQQGWYWQFFNQCLSPSIAALLAPVEPLFDASDIGSFGCRIQVRLAEESIHAHMHCAPETLLRLLHAAPWQARQQPVDDTWTVTTPLIIGELALTLSELASLRPGDVVLPARCQFDSAGQGCLTLGGRQWAAHTDSQAQQLFLRLSHEEHGHHEY</sequence>
<accession>A0A1X0N693</accession>
<dbReference type="Proteomes" id="UP000192815">
    <property type="component" value="Unassembled WGS sequence"/>
</dbReference>
<name>A0A1X0N693_9PSED</name>
<keyword evidence="2" id="KW-1185">Reference proteome</keyword>
<reference evidence="2" key="1">
    <citation type="submission" date="2017-02" db="EMBL/GenBank/DDBJ databases">
        <title>Pseudomonas floridae sp. nov., a novel pathogenic bacterial species isolated from tomato.</title>
        <authorList>
            <person name="Timilsina S."/>
            <person name="Vallad G.E."/>
            <person name="Jones J.B."/>
        </authorList>
    </citation>
    <scope>NUCLEOTIDE SEQUENCE [LARGE SCALE GENOMIC DNA]</scope>
    <source>
        <strain evidence="2">GEV388</strain>
    </source>
</reference>
<dbReference type="AlphaFoldDB" id="A0A1X0N693"/>
<protein>
    <submittedName>
        <fullName evidence="1">Type III secretion system protein</fullName>
    </submittedName>
</protein>
<evidence type="ECO:0000313" key="2">
    <source>
        <dbReference type="Proteomes" id="UP000192815"/>
    </source>
</evidence>
<dbReference type="STRING" id="1958950.BZK31_12085"/>